<dbReference type="GO" id="GO:1902600">
    <property type="term" value="P:proton transmembrane transport"/>
    <property type="evidence" value="ECO:0007669"/>
    <property type="project" value="InterPro"/>
</dbReference>
<dbReference type="GO" id="GO:0015297">
    <property type="term" value="F:antiporter activity"/>
    <property type="evidence" value="ECO:0007669"/>
    <property type="project" value="InterPro"/>
</dbReference>
<evidence type="ECO:0000256" key="4">
    <source>
        <dbReference type="ARBA" id="ARBA00022692"/>
    </source>
</evidence>
<organism evidence="9 10">
    <name type="scientific">Phorcysia thermohydrogeniphila</name>
    <dbReference type="NCBI Taxonomy" id="936138"/>
    <lineage>
        <taxon>Bacteria</taxon>
        <taxon>Pseudomonadati</taxon>
        <taxon>Aquificota</taxon>
        <taxon>Aquificia</taxon>
        <taxon>Desulfurobacteriales</taxon>
        <taxon>Desulfurobacteriaceae</taxon>
        <taxon>Phorcysia</taxon>
    </lineage>
</organism>
<feature type="transmembrane region" description="Helical" evidence="7">
    <location>
        <begin position="55"/>
        <end position="72"/>
    </location>
</feature>
<accession>A0A4R1G6P4</accession>
<dbReference type="PANTHER" id="PTHR42751:SF6">
    <property type="entry name" value="CONSERVED INTEGRAL MEMBRANE TRANSPORT PROTEIN-RELATED"/>
    <property type="match status" value="1"/>
</dbReference>
<feature type="transmembrane region" description="Helical" evidence="7">
    <location>
        <begin position="212"/>
        <end position="245"/>
    </location>
</feature>
<dbReference type="InterPro" id="IPR006153">
    <property type="entry name" value="Cation/H_exchanger_TM"/>
</dbReference>
<keyword evidence="3" id="KW-0813">Transport</keyword>
<dbReference type="PANTHER" id="PTHR42751">
    <property type="entry name" value="SODIUM/HYDROGEN EXCHANGER FAMILY/TRKA DOMAIN PROTEIN"/>
    <property type="match status" value="1"/>
</dbReference>
<feature type="transmembrane region" description="Helical" evidence="7">
    <location>
        <begin position="289"/>
        <end position="313"/>
    </location>
</feature>
<dbReference type="Pfam" id="PF00999">
    <property type="entry name" value="Na_H_Exchanger"/>
    <property type="match status" value="1"/>
</dbReference>
<evidence type="ECO:0000256" key="2">
    <source>
        <dbReference type="ARBA" id="ARBA00005551"/>
    </source>
</evidence>
<evidence type="ECO:0000256" key="1">
    <source>
        <dbReference type="ARBA" id="ARBA00004141"/>
    </source>
</evidence>
<dbReference type="EMBL" id="SMFV01000005">
    <property type="protein sequence ID" value="TCK03364.1"/>
    <property type="molecule type" value="Genomic_DNA"/>
</dbReference>
<dbReference type="Proteomes" id="UP000295777">
    <property type="component" value="Unassembled WGS sequence"/>
</dbReference>
<keyword evidence="6 7" id="KW-0472">Membrane</keyword>
<sequence length="392" mass="42487">MMEHFISLLASLLCVLTVSYIISSKLRFPVIPIYIVAGIVFSLAFHVHEPHIFEVLGVILLLFFIGLEFSIAELEKNLRAILSVGFIDLVFNTLPVFLVAKLLGFDSFTSLVISVVLYPSSSAIVSKLLIDLKKLANPEVETVLSILVFEDIAAAVLLAILMSFSGGAPSPEGVVKVLIKVSLFIAIAFIAIKNLNKFVDYAFKTFGSSTEFTVLFTATVLFLAVEVTFGFGLSESIGAFVAGMLFAESSYKEQIESVVIPYRDLFGALFFLAFGLSIDLTSFSTSIVLPLTVLLIISFVAKIATGIVAVRLYKLGTKRGLSAGLMLLPRGEFSILVAATKPELVPLTAAYVLLSASLGSIAMKESGRILNLFFKKKPKKKSKLTRSQLLGD</sequence>
<gene>
    <name evidence="9" type="ORF">CLV27_1438</name>
</gene>
<dbReference type="AlphaFoldDB" id="A0A4R1G6P4"/>
<feature type="transmembrane region" description="Helical" evidence="7">
    <location>
        <begin position="78"/>
        <end position="99"/>
    </location>
</feature>
<keyword evidence="4 7" id="KW-0812">Transmembrane</keyword>
<dbReference type="InterPro" id="IPR038770">
    <property type="entry name" value="Na+/solute_symporter_sf"/>
</dbReference>
<feature type="domain" description="Cation/H+ exchanger transmembrane" evidence="8">
    <location>
        <begin position="16"/>
        <end position="353"/>
    </location>
</feature>
<evidence type="ECO:0000256" key="5">
    <source>
        <dbReference type="ARBA" id="ARBA00022989"/>
    </source>
</evidence>
<feature type="transmembrane region" description="Helical" evidence="7">
    <location>
        <begin position="111"/>
        <end position="130"/>
    </location>
</feature>
<feature type="transmembrane region" description="Helical" evidence="7">
    <location>
        <begin position="31"/>
        <end position="48"/>
    </location>
</feature>
<evidence type="ECO:0000259" key="8">
    <source>
        <dbReference type="Pfam" id="PF00999"/>
    </source>
</evidence>
<keyword evidence="10" id="KW-1185">Reference proteome</keyword>
<comment type="similarity">
    <text evidence="2">Belongs to the monovalent cation:proton antiporter 2 (CPA2) transporter (TC 2.A.37) family.</text>
</comment>
<evidence type="ECO:0000313" key="10">
    <source>
        <dbReference type="Proteomes" id="UP000295777"/>
    </source>
</evidence>
<name>A0A4R1G6P4_9BACT</name>
<comment type="subcellular location">
    <subcellularLocation>
        <location evidence="1">Membrane</location>
        <topology evidence="1">Multi-pass membrane protein</topology>
    </subcellularLocation>
</comment>
<feature type="transmembrane region" description="Helical" evidence="7">
    <location>
        <begin position="142"/>
        <end position="161"/>
    </location>
</feature>
<dbReference type="Gene3D" id="1.20.1530.20">
    <property type="match status" value="1"/>
</dbReference>
<comment type="caution">
    <text evidence="9">The sequence shown here is derived from an EMBL/GenBank/DDBJ whole genome shotgun (WGS) entry which is preliminary data.</text>
</comment>
<keyword evidence="5 7" id="KW-1133">Transmembrane helix</keyword>
<evidence type="ECO:0000256" key="6">
    <source>
        <dbReference type="ARBA" id="ARBA00023136"/>
    </source>
</evidence>
<reference evidence="9 10" key="1">
    <citation type="submission" date="2019-03" db="EMBL/GenBank/DDBJ databases">
        <title>Genomic Encyclopedia of Archaeal and Bacterial Type Strains, Phase II (KMG-II): from individual species to whole genera.</title>
        <authorList>
            <person name="Goeker M."/>
        </authorList>
    </citation>
    <scope>NUCLEOTIDE SEQUENCE [LARGE SCALE GENOMIC DNA]</scope>
    <source>
        <strain evidence="9 10">DSM 24425</strain>
    </source>
</reference>
<feature type="transmembrane region" description="Helical" evidence="7">
    <location>
        <begin position="173"/>
        <end position="192"/>
    </location>
</feature>
<evidence type="ECO:0000256" key="3">
    <source>
        <dbReference type="ARBA" id="ARBA00022448"/>
    </source>
</evidence>
<dbReference type="GO" id="GO:0016020">
    <property type="term" value="C:membrane"/>
    <property type="evidence" value="ECO:0007669"/>
    <property type="project" value="UniProtKB-SubCell"/>
</dbReference>
<evidence type="ECO:0000256" key="7">
    <source>
        <dbReference type="SAM" id="Phobius"/>
    </source>
</evidence>
<evidence type="ECO:0000313" key="9">
    <source>
        <dbReference type="EMBL" id="TCK03364.1"/>
    </source>
</evidence>
<protein>
    <submittedName>
        <fullName evidence="9">Potassium/proton antiporter membrane subunit (CPA2 family)</fullName>
    </submittedName>
</protein>
<proteinExistence type="inferred from homology"/>